<evidence type="ECO:0000256" key="1">
    <source>
        <dbReference type="SAM" id="Phobius"/>
    </source>
</evidence>
<dbReference type="Proteomes" id="UP000229612">
    <property type="component" value="Unassembled WGS sequence"/>
</dbReference>
<evidence type="ECO:0000313" key="4">
    <source>
        <dbReference type="Proteomes" id="UP000229612"/>
    </source>
</evidence>
<feature type="domain" description="Thioredoxin" evidence="2">
    <location>
        <begin position="25"/>
        <end position="177"/>
    </location>
</feature>
<organism evidence="3 4">
    <name type="scientific">Candidatus Kaiserbacteria bacterium CG10_big_fil_rev_8_21_14_0_10_44_10</name>
    <dbReference type="NCBI Taxonomy" id="1974606"/>
    <lineage>
        <taxon>Bacteria</taxon>
        <taxon>Candidatus Kaiseribacteriota</taxon>
    </lineage>
</organism>
<dbReference type="SUPFAM" id="SSF52833">
    <property type="entry name" value="Thioredoxin-like"/>
    <property type="match status" value="1"/>
</dbReference>
<dbReference type="EMBL" id="PFBG01000002">
    <property type="protein sequence ID" value="PIR86221.1"/>
    <property type="molecule type" value="Genomic_DNA"/>
</dbReference>
<evidence type="ECO:0000259" key="2">
    <source>
        <dbReference type="PROSITE" id="PS51352"/>
    </source>
</evidence>
<gene>
    <name evidence="3" type="ORF">COU14_00125</name>
</gene>
<accession>A0A2H0UIJ9</accession>
<evidence type="ECO:0000313" key="3">
    <source>
        <dbReference type="EMBL" id="PIR86221.1"/>
    </source>
</evidence>
<name>A0A2H0UIJ9_9BACT</name>
<sequence length="247" mass="28598">MRYNRFTMNFFLKNKLIFIFIILIVTIGLLILTIALVNNHIKGTYYNETFERQYAEETLLNESLYDFTVGNPSGRINLIIYADTDCPFCQKFEAAISELLRDYPNDVSVTYRQYKLPTYPTSHYEHLALECIGIHKGSDAYRQFQNTVLYQTDLSDYPDPRQDALDLAVDFAEETERGDLTKCINSSETEARIKNKLDTANILGVRQTPTWFVITDTSEGYKKYVGSVSYQKLKWTINASLSDNYLE</sequence>
<dbReference type="AlphaFoldDB" id="A0A2H0UIJ9"/>
<dbReference type="Pfam" id="PF13462">
    <property type="entry name" value="Thioredoxin_4"/>
    <property type="match status" value="1"/>
</dbReference>
<proteinExistence type="predicted"/>
<dbReference type="PROSITE" id="PS51352">
    <property type="entry name" value="THIOREDOXIN_2"/>
    <property type="match status" value="1"/>
</dbReference>
<reference evidence="4" key="1">
    <citation type="submission" date="2017-09" db="EMBL/GenBank/DDBJ databases">
        <title>Depth-based differentiation of microbial function through sediment-hosted aquifers and enrichment of novel symbionts in the deep terrestrial subsurface.</title>
        <authorList>
            <person name="Probst A.J."/>
            <person name="Ladd B."/>
            <person name="Jarett J.K."/>
            <person name="Geller-Mcgrath D.E."/>
            <person name="Sieber C.M.K."/>
            <person name="Emerson J.B."/>
            <person name="Anantharaman K."/>
            <person name="Thomas B.C."/>
            <person name="Malmstrom R."/>
            <person name="Stieglmeier M."/>
            <person name="Klingl A."/>
            <person name="Woyke T."/>
            <person name="Ryan C.M."/>
            <person name="Banfield J.F."/>
        </authorList>
    </citation>
    <scope>NUCLEOTIDE SEQUENCE [LARGE SCALE GENOMIC DNA]</scope>
</reference>
<dbReference type="Gene3D" id="3.40.30.10">
    <property type="entry name" value="Glutaredoxin"/>
    <property type="match status" value="1"/>
</dbReference>
<protein>
    <recommendedName>
        <fullName evidence="2">Thioredoxin domain-containing protein</fullName>
    </recommendedName>
</protein>
<dbReference type="InterPro" id="IPR036249">
    <property type="entry name" value="Thioredoxin-like_sf"/>
</dbReference>
<keyword evidence="1" id="KW-0812">Transmembrane</keyword>
<keyword evidence="1" id="KW-1133">Transmembrane helix</keyword>
<dbReference type="InterPro" id="IPR012336">
    <property type="entry name" value="Thioredoxin-like_fold"/>
</dbReference>
<keyword evidence="1" id="KW-0472">Membrane</keyword>
<comment type="caution">
    <text evidence="3">The sequence shown here is derived from an EMBL/GenBank/DDBJ whole genome shotgun (WGS) entry which is preliminary data.</text>
</comment>
<feature type="transmembrane region" description="Helical" evidence="1">
    <location>
        <begin position="16"/>
        <end position="37"/>
    </location>
</feature>
<dbReference type="InterPro" id="IPR013766">
    <property type="entry name" value="Thioredoxin_domain"/>
</dbReference>